<dbReference type="Proteomes" id="UP000288429">
    <property type="component" value="Unassembled WGS sequence"/>
</dbReference>
<comment type="caution">
    <text evidence="2">The sequence shown here is derived from an EMBL/GenBank/DDBJ whole genome shotgun (WGS) entry which is preliminary data.</text>
</comment>
<feature type="signal peptide" evidence="1">
    <location>
        <begin position="1"/>
        <end position="16"/>
    </location>
</feature>
<name>A0A428TJH2_9HYPO</name>
<accession>A0A428TJH2</accession>
<keyword evidence="3" id="KW-1185">Reference proteome</keyword>
<evidence type="ECO:0000256" key="1">
    <source>
        <dbReference type="SAM" id="SignalP"/>
    </source>
</evidence>
<reference evidence="2 3" key="1">
    <citation type="submission" date="2017-06" db="EMBL/GenBank/DDBJ databases">
        <title>Cmopartive genomic analysis of Ambrosia Fusariam Clade fungi.</title>
        <authorList>
            <person name="Stajich J.E."/>
            <person name="Carrillo J."/>
            <person name="Kijimoto T."/>
            <person name="Eskalen A."/>
            <person name="O'Donnell K."/>
            <person name="Kasson M."/>
        </authorList>
    </citation>
    <scope>NUCLEOTIDE SEQUENCE [LARGE SCALE GENOMIC DNA]</scope>
    <source>
        <strain evidence="2 3">NRRL 20438</strain>
    </source>
</reference>
<organism evidence="2 3">
    <name type="scientific">Fusarium ambrosium</name>
    <dbReference type="NCBI Taxonomy" id="131363"/>
    <lineage>
        <taxon>Eukaryota</taxon>
        <taxon>Fungi</taxon>
        <taxon>Dikarya</taxon>
        <taxon>Ascomycota</taxon>
        <taxon>Pezizomycotina</taxon>
        <taxon>Sordariomycetes</taxon>
        <taxon>Hypocreomycetidae</taxon>
        <taxon>Hypocreales</taxon>
        <taxon>Nectriaceae</taxon>
        <taxon>Fusarium</taxon>
        <taxon>Fusarium solani species complex</taxon>
    </lineage>
</organism>
<dbReference type="AlphaFoldDB" id="A0A428TJH2"/>
<dbReference type="EMBL" id="NIZV01000179">
    <property type="protein sequence ID" value="RSM02200.1"/>
    <property type="molecule type" value="Genomic_DNA"/>
</dbReference>
<proteinExistence type="predicted"/>
<evidence type="ECO:0000313" key="3">
    <source>
        <dbReference type="Proteomes" id="UP000288429"/>
    </source>
</evidence>
<sequence length="94" mass="9782">MASLLSLIALSFTALAVLLLAKFSKIGQRPPGLPPGPPTIPLLGNLHLVCPLEASSLGVSLIDPDANQKASYTVSKMGQAIWVSIQPMPPSDAH</sequence>
<protein>
    <submittedName>
        <fullName evidence="2">Uncharacterized protein</fullName>
    </submittedName>
</protein>
<evidence type="ECO:0000313" key="2">
    <source>
        <dbReference type="EMBL" id="RSM02200.1"/>
    </source>
</evidence>
<feature type="chain" id="PRO_5019357173" evidence="1">
    <location>
        <begin position="17"/>
        <end position="94"/>
    </location>
</feature>
<gene>
    <name evidence="2" type="ORF">CDV31_011044</name>
</gene>
<keyword evidence="1" id="KW-0732">Signal</keyword>